<dbReference type="InterPro" id="IPR007863">
    <property type="entry name" value="Peptidase_M16_C"/>
</dbReference>
<name>A0A195EZ08_9HYME</name>
<evidence type="ECO:0000259" key="2">
    <source>
        <dbReference type="Pfam" id="PF05193"/>
    </source>
</evidence>
<dbReference type="EMBL" id="KQ981905">
    <property type="protein sequence ID" value="KYN33453.1"/>
    <property type="molecule type" value="Genomic_DNA"/>
</dbReference>
<keyword evidence="1" id="KW-0479">Metal-binding</keyword>
<feature type="non-terminal residue" evidence="4">
    <location>
        <position position="1"/>
    </location>
</feature>
<feature type="domain" description="Peptidase M16 C-terminal" evidence="2">
    <location>
        <begin position="671"/>
        <end position="849"/>
    </location>
</feature>
<dbReference type="PANTHER" id="PTHR43690">
    <property type="entry name" value="NARDILYSIN"/>
    <property type="match status" value="1"/>
</dbReference>
<feature type="domain" description="Peptidase M16 middle/third" evidence="3">
    <location>
        <begin position="395"/>
        <end position="656"/>
    </location>
</feature>
<dbReference type="SUPFAM" id="SSF63411">
    <property type="entry name" value="LuxS/MPP-like metallohydrolase"/>
    <property type="match status" value="4"/>
</dbReference>
<proteinExistence type="predicted"/>
<sequence>SSKFRAIRLPNGLEALLISDKYLTSTSRKKKAACSLCVNVGNFSNLPQFPNISYFLALGYRFFQIPEKCSEQRITFEKFIQDHHGTTDFSIENEHTRYYFDIEENNLFLALHNFRLFFINPILPKHRFIEQLNAIKTAFQMGTVFNGKSKYEQLFFSFAQTGHPANMFSVDDFKKFWNSIDYEKLYNVLDTFKKRHYSAHRMKLAIRSGLSLDAMEKFVKASFARVPNNRMPPDNFSKFKNDLPFDTSAFRRILYNIKIYINKLSFLQLQITWALPSFSDYYKCNSYQYIPLIIGYKGKGSLIKYLQKKTWSSTLDNNMSVMYCKIQPNSLYTLLRLTMTLTFEGRKHLENVLDAIFSFINLLKTVDQQKEIYNDIIKIKQNIFRYADYDEIGIFEVKQLSMNMHFYPPKAYITINQFDSNYNAQVIQKCLNYLAPEMANIMIFSNFSSSELNKVEPWWQTAYTDIEIPKEWIERWKIIEPLPEFHLPLPNIFLANNSYLLKTPNETIEKYPVKLYSNSMSELWYRPDFKRCLPKCYMHFYFISPLKLQSSKNEALMDMYCILLEQLLADELYPALQVGFKYNISVNTNGFTLKISGLNETLPLLAALFAHNMVEYSSLITKNIFESAKIRRIQTYYDLINIPDCFISDVASSIQNFVHHSLIDMHTALQDITLENFQDFVKSFTERLYIQCLVQGNMTSTVAIKTLQQYIKTINCRPLHSDTIQLRSTQIPLGTSYYKIKNINKVDTISMVSNYYQTGINTIELSTLIHLIIYIMKFKLCEVLPTEKFGSTTVDVTDVNGILGYFITIRVRADRYTTEYIDKRIDQFLRWFKNVLEMFTEKELDVYKEMFLKSKSHDLNHKANLEDEVERNWEVIVKCTYIFDFHEQEILALKKINVNKLKEWSADHISDESNFRKLSLHIVKSQKEAEYVHLEHINDDYQQYKPNHYIKNHYITNVEDYKKKLVIFPTKRSNKSF</sequence>
<evidence type="ECO:0000313" key="5">
    <source>
        <dbReference type="Proteomes" id="UP000078541"/>
    </source>
</evidence>
<dbReference type="Proteomes" id="UP000078541">
    <property type="component" value="Unassembled WGS sequence"/>
</dbReference>
<evidence type="ECO:0000259" key="3">
    <source>
        <dbReference type="Pfam" id="PF16187"/>
    </source>
</evidence>
<feature type="domain" description="Peptidase M16 C-terminal" evidence="2">
    <location>
        <begin position="187"/>
        <end position="366"/>
    </location>
</feature>
<dbReference type="Gene3D" id="3.30.830.10">
    <property type="entry name" value="Metalloenzyme, LuxS/M16 peptidase-like"/>
    <property type="match status" value="4"/>
</dbReference>
<organism evidence="4 5">
    <name type="scientific">Trachymyrmex septentrionalis</name>
    <dbReference type="NCBI Taxonomy" id="34720"/>
    <lineage>
        <taxon>Eukaryota</taxon>
        <taxon>Metazoa</taxon>
        <taxon>Ecdysozoa</taxon>
        <taxon>Arthropoda</taxon>
        <taxon>Hexapoda</taxon>
        <taxon>Insecta</taxon>
        <taxon>Pterygota</taxon>
        <taxon>Neoptera</taxon>
        <taxon>Endopterygota</taxon>
        <taxon>Hymenoptera</taxon>
        <taxon>Apocrita</taxon>
        <taxon>Aculeata</taxon>
        <taxon>Formicoidea</taxon>
        <taxon>Formicidae</taxon>
        <taxon>Myrmicinae</taxon>
        <taxon>Trachymyrmex</taxon>
    </lineage>
</organism>
<dbReference type="InterPro" id="IPR011249">
    <property type="entry name" value="Metalloenz_LuxS/M16"/>
</dbReference>
<gene>
    <name evidence="4" type="ORF">ALC56_12165</name>
</gene>
<evidence type="ECO:0000256" key="1">
    <source>
        <dbReference type="ARBA" id="ARBA00022723"/>
    </source>
</evidence>
<reference evidence="4 5" key="1">
    <citation type="submission" date="2016-03" db="EMBL/GenBank/DDBJ databases">
        <title>Trachymyrmex septentrionalis WGS genome.</title>
        <authorList>
            <person name="Nygaard S."/>
            <person name="Hu H."/>
            <person name="Boomsma J."/>
            <person name="Zhang G."/>
        </authorList>
    </citation>
    <scope>NUCLEOTIDE SEQUENCE [LARGE SCALE GENOMIC DNA]</scope>
    <source>
        <strain evidence="4">Tsep2-gDNA-1</strain>
        <tissue evidence="4">Whole body</tissue>
    </source>
</reference>
<dbReference type="InterPro" id="IPR032632">
    <property type="entry name" value="Peptidase_M16_M"/>
</dbReference>
<keyword evidence="5" id="KW-1185">Reference proteome</keyword>
<dbReference type="Pfam" id="PF16187">
    <property type="entry name" value="Peptidase_M16_M"/>
    <property type="match status" value="1"/>
</dbReference>
<dbReference type="STRING" id="34720.A0A195EZ08"/>
<dbReference type="AlphaFoldDB" id="A0A195EZ08"/>
<dbReference type="Pfam" id="PF05193">
    <property type="entry name" value="Peptidase_M16_C"/>
    <property type="match status" value="2"/>
</dbReference>
<dbReference type="PANTHER" id="PTHR43690:SF18">
    <property type="entry name" value="INSULIN-DEGRADING ENZYME-RELATED"/>
    <property type="match status" value="1"/>
</dbReference>
<evidence type="ECO:0000313" key="4">
    <source>
        <dbReference type="EMBL" id="KYN33453.1"/>
    </source>
</evidence>
<dbReference type="GO" id="GO:0046872">
    <property type="term" value="F:metal ion binding"/>
    <property type="evidence" value="ECO:0007669"/>
    <property type="project" value="UniProtKB-KW"/>
</dbReference>
<protein>
    <submittedName>
        <fullName evidence="4">Nardilysin</fullName>
    </submittedName>
</protein>
<accession>A0A195EZ08</accession>
<dbReference type="InterPro" id="IPR050626">
    <property type="entry name" value="Peptidase_M16"/>
</dbReference>